<name>A0AAV7ERB5_ARIFI</name>
<organism evidence="3 4">
    <name type="scientific">Aristolochia fimbriata</name>
    <name type="common">White veined hardy Dutchman's pipe vine</name>
    <dbReference type="NCBI Taxonomy" id="158543"/>
    <lineage>
        <taxon>Eukaryota</taxon>
        <taxon>Viridiplantae</taxon>
        <taxon>Streptophyta</taxon>
        <taxon>Embryophyta</taxon>
        <taxon>Tracheophyta</taxon>
        <taxon>Spermatophyta</taxon>
        <taxon>Magnoliopsida</taxon>
        <taxon>Magnoliidae</taxon>
        <taxon>Piperales</taxon>
        <taxon>Aristolochiaceae</taxon>
        <taxon>Aristolochia</taxon>
    </lineage>
</organism>
<dbReference type="PROSITE" id="PS51257">
    <property type="entry name" value="PROKAR_LIPOPROTEIN"/>
    <property type="match status" value="1"/>
</dbReference>
<dbReference type="EMBL" id="JAINDJ010000004">
    <property type="protein sequence ID" value="KAG9451403.1"/>
    <property type="molecule type" value="Genomic_DNA"/>
</dbReference>
<feature type="compositionally biased region" description="Basic and acidic residues" evidence="1">
    <location>
        <begin position="60"/>
        <end position="70"/>
    </location>
</feature>
<feature type="region of interest" description="Disordered" evidence="1">
    <location>
        <begin position="60"/>
        <end position="81"/>
    </location>
</feature>
<reference evidence="3 4" key="1">
    <citation type="submission" date="2021-07" db="EMBL/GenBank/DDBJ databases">
        <title>The Aristolochia fimbriata genome: insights into angiosperm evolution, floral development and chemical biosynthesis.</title>
        <authorList>
            <person name="Jiao Y."/>
        </authorList>
    </citation>
    <scope>NUCLEOTIDE SEQUENCE [LARGE SCALE GENOMIC DNA]</scope>
    <source>
        <strain evidence="3">IBCAS-2021</strain>
        <tissue evidence="3">Leaf</tissue>
    </source>
</reference>
<feature type="signal peptide" evidence="2">
    <location>
        <begin position="1"/>
        <end position="23"/>
    </location>
</feature>
<sequence>MRSLCILLFLLFLLSCFVSETQTVLGVSLPVADKARPSGAVSSSKDFPLYGRKFKVLDGPHDKMDKERKGSLAVEEEEQQQKYDEELIYNVDYHGVSTHPSPSPKHPRPKH</sequence>
<keyword evidence="2" id="KW-0732">Signal</keyword>
<accession>A0AAV7ERB5</accession>
<comment type="caution">
    <text evidence="3">The sequence shown here is derived from an EMBL/GenBank/DDBJ whole genome shotgun (WGS) entry which is preliminary data.</text>
</comment>
<gene>
    <name evidence="3" type="ORF">H6P81_011368</name>
</gene>
<evidence type="ECO:0000313" key="3">
    <source>
        <dbReference type="EMBL" id="KAG9451403.1"/>
    </source>
</evidence>
<protein>
    <submittedName>
        <fullName evidence="3">Uncharacterized protein</fullName>
    </submittedName>
</protein>
<evidence type="ECO:0000256" key="1">
    <source>
        <dbReference type="SAM" id="MobiDB-lite"/>
    </source>
</evidence>
<evidence type="ECO:0000313" key="4">
    <source>
        <dbReference type="Proteomes" id="UP000825729"/>
    </source>
</evidence>
<keyword evidence="4" id="KW-1185">Reference proteome</keyword>
<dbReference type="Proteomes" id="UP000825729">
    <property type="component" value="Unassembled WGS sequence"/>
</dbReference>
<feature type="chain" id="PRO_5043967070" evidence="2">
    <location>
        <begin position="24"/>
        <end position="111"/>
    </location>
</feature>
<proteinExistence type="predicted"/>
<evidence type="ECO:0000256" key="2">
    <source>
        <dbReference type="SAM" id="SignalP"/>
    </source>
</evidence>
<dbReference type="AlphaFoldDB" id="A0AAV7ERB5"/>